<accession>A0AAW0GIF9</accession>
<feature type="region of interest" description="Disordered" evidence="1">
    <location>
        <begin position="437"/>
        <end position="510"/>
    </location>
</feature>
<feature type="region of interest" description="Disordered" evidence="1">
    <location>
        <begin position="163"/>
        <end position="197"/>
    </location>
</feature>
<feature type="compositionally biased region" description="Basic residues" evidence="1">
    <location>
        <begin position="81"/>
        <end position="91"/>
    </location>
</feature>
<feature type="region of interest" description="Disordered" evidence="1">
    <location>
        <begin position="524"/>
        <end position="589"/>
    </location>
</feature>
<feature type="compositionally biased region" description="Low complexity" evidence="1">
    <location>
        <begin position="460"/>
        <end position="470"/>
    </location>
</feature>
<feature type="compositionally biased region" description="Pro residues" evidence="1">
    <location>
        <begin position="44"/>
        <end position="63"/>
    </location>
</feature>
<organism evidence="2 3">
    <name type="scientific">Cerrena zonata</name>
    <dbReference type="NCBI Taxonomy" id="2478898"/>
    <lineage>
        <taxon>Eukaryota</taxon>
        <taxon>Fungi</taxon>
        <taxon>Dikarya</taxon>
        <taxon>Basidiomycota</taxon>
        <taxon>Agaricomycotina</taxon>
        <taxon>Agaricomycetes</taxon>
        <taxon>Polyporales</taxon>
        <taxon>Cerrenaceae</taxon>
        <taxon>Cerrena</taxon>
    </lineage>
</organism>
<feature type="region of interest" description="Disordered" evidence="1">
    <location>
        <begin position="24"/>
        <end position="147"/>
    </location>
</feature>
<evidence type="ECO:0000313" key="2">
    <source>
        <dbReference type="EMBL" id="KAK7690995.1"/>
    </source>
</evidence>
<gene>
    <name evidence="2" type="ORF">QCA50_006098</name>
</gene>
<reference evidence="2 3" key="1">
    <citation type="submission" date="2022-09" db="EMBL/GenBank/DDBJ databases">
        <authorList>
            <person name="Palmer J.M."/>
        </authorList>
    </citation>
    <scope>NUCLEOTIDE SEQUENCE [LARGE SCALE GENOMIC DNA]</scope>
    <source>
        <strain evidence="2 3">DSM 7382</strain>
    </source>
</reference>
<dbReference type="EMBL" id="JASBNA010000006">
    <property type="protein sequence ID" value="KAK7690995.1"/>
    <property type="molecule type" value="Genomic_DNA"/>
</dbReference>
<feature type="compositionally biased region" description="Pro residues" evidence="1">
    <location>
        <begin position="437"/>
        <end position="459"/>
    </location>
</feature>
<feature type="compositionally biased region" description="Low complexity" evidence="1">
    <location>
        <begin position="530"/>
        <end position="567"/>
    </location>
</feature>
<feature type="compositionally biased region" description="Acidic residues" evidence="1">
    <location>
        <begin position="484"/>
        <end position="501"/>
    </location>
</feature>
<comment type="caution">
    <text evidence="2">The sequence shown here is derived from an EMBL/GenBank/DDBJ whole genome shotgun (WGS) entry which is preliminary data.</text>
</comment>
<feature type="compositionally biased region" description="Basic and acidic residues" evidence="1">
    <location>
        <begin position="93"/>
        <end position="103"/>
    </location>
</feature>
<dbReference type="PANTHER" id="PTHR45725">
    <property type="entry name" value="FORMIN HOMOLOGY 2 FAMILY MEMBER"/>
    <property type="match status" value="1"/>
</dbReference>
<dbReference type="InterPro" id="IPR051425">
    <property type="entry name" value="Formin_Homology"/>
</dbReference>
<dbReference type="PANTHER" id="PTHR45725:SF1">
    <property type="entry name" value="DISHEVELLED ASSOCIATED ACTIVATOR OF MORPHOGENESIS, ISOFORM D"/>
    <property type="match status" value="1"/>
</dbReference>
<dbReference type="Proteomes" id="UP001385951">
    <property type="component" value="Unassembled WGS sequence"/>
</dbReference>
<evidence type="ECO:0000313" key="3">
    <source>
        <dbReference type="Proteomes" id="UP001385951"/>
    </source>
</evidence>
<dbReference type="AlphaFoldDB" id="A0AAW0GIF9"/>
<proteinExistence type="predicted"/>
<feature type="compositionally biased region" description="Polar residues" evidence="1">
    <location>
        <begin position="138"/>
        <end position="147"/>
    </location>
</feature>
<feature type="compositionally biased region" description="Low complexity" evidence="1">
    <location>
        <begin position="181"/>
        <end position="190"/>
    </location>
</feature>
<keyword evidence="3" id="KW-1185">Reference proteome</keyword>
<feature type="compositionally biased region" description="Polar residues" evidence="1">
    <location>
        <begin position="471"/>
        <end position="483"/>
    </location>
</feature>
<protein>
    <submittedName>
        <fullName evidence="2">Uncharacterized protein</fullName>
    </submittedName>
</protein>
<sequence>MSEDIQTLTSTLATLSQVSQAQPSQAGVQVQPVQAQDATVAATVPPPPAVPPAPAQNPAPAPAPIATANPEAVANPESPTRRRPGRPKGSGKRTFEVIMEPRVKRPVGRPRKDGLPAGSVGPKRPPGRPKKRPPGTFASGSTGATPQVLTYTAPYGEQWGTSISAPPMASLQHRPAPTAPAPVSTSQSSAIDPTLDSNDWQSMRQRQDFLLYYLTTALHAPNPTPTSGVRLDEAFLAHLHSLQSSSKLGSTLPQLYSTLKTFWLPWSPAYFSLTASAATAPSEYRFFYWDPYTLVFNGIACPVCGDALKNNGRINSGPIKVYDLGKPFFIIGCEYLCTSATCKPNSPRAEGRRFASTDPSIIRSLPVKLRDDFPAKLMHGPAQAPDLGSGPHIWSWCGMGVSTALWNMVRASLNAGMRKDAILGIIKGVTDGVPEDPIPPWYAVPPPVQPQTFAPPPVPQQHAPQPVAGPSGQNQDVDMNGNQEDAEGSQEEEEEEEEEEEARDKPVEQTTYEAWTVNATKANGAAPVAGPSEPNGQQQQQPNETNNAAPQTIQQPQPQQIQQHPQLEYPPMPPPTPSPQFSTGHQAPFISFAPTPAYAFAYPPAPPPATPLKRPYSAIEDLSASGSSQRRIRHCVKCGSHECKGKGGRAFCKNPCQDCGKLECPGRNSKRPDRSCKDAWEGE</sequence>
<name>A0AAW0GIF9_9APHY</name>
<evidence type="ECO:0000256" key="1">
    <source>
        <dbReference type="SAM" id="MobiDB-lite"/>
    </source>
</evidence>
<feature type="compositionally biased region" description="Pro residues" evidence="1">
    <location>
        <begin position="568"/>
        <end position="578"/>
    </location>
</feature>
<feature type="compositionally biased region" description="Low complexity" evidence="1">
    <location>
        <begin position="24"/>
        <end position="43"/>
    </location>
</feature>